<keyword evidence="2" id="KW-1185">Reference proteome</keyword>
<evidence type="ECO:0000313" key="1">
    <source>
        <dbReference type="EMBL" id="CAI6228953.1"/>
    </source>
</evidence>
<organism evidence="1 2">
    <name type="scientific">Periconia digitata</name>
    <dbReference type="NCBI Taxonomy" id="1303443"/>
    <lineage>
        <taxon>Eukaryota</taxon>
        <taxon>Fungi</taxon>
        <taxon>Dikarya</taxon>
        <taxon>Ascomycota</taxon>
        <taxon>Pezizomycotina</taxon>
        <taxon>Dothideomycetes</taxon>
        <taxon>Pleosporomycetidae</taxon>
        <taxon>Pleosporales</taxon>
        <taxon>Massarineae</taxon>
        <taxon>Periconiaceae</taxon>
        <taxon>Periconia</taxon>
    </lineage>
</organism>
<accession>A0A9W4XCU3</accession>
<dbReference type="EMBL" id="CAOQHR010000001">
    <property type="protein sequence ID" value="CAI6228953.1"/>
    <property type="molecule type" value="Genomic_DNA"/>
</dbReference>
<name>A0A9W4XCU3_9PLEO</name>
<comment type="caution">
    <text evidence="1">The sequence shown here is derived from an EMBL/GenBank/DDBJ whole genome shotgun (WGS) entry which is preliminary data.</text>
</comment>
<protein>
    <submittedName>
        <fullName evidence="1">Uncharacterized protein</fullName>
    </submittedName>
</protein>
<sequence>MAFARQRCSSIQVAPNKTYRQQAIETVMGHLNRYLGRWIRIRDILTCCGAINLRFAVLRIQSDIDVSFSIYLPPRLPIREIPIGSTWNISIFSVSRGSFYPIFLGVTSQHF</sequence>
<evidence type="ECO:0000313" key="2">
    <source>
        <dbReference type="Proteomes" id="UP001152607"/>
    </source>
</evidence>
<dbReference type="Proteomes" id="UP001152607">
    <property type="component" value="Unassembled WGS sequence"/>
</dbReference>
<gene>
    <name evidence="1" type="ORF">PDIGIT_LOCUS138</name>
</gene>
<proteinExistence type="predicted"/>
<dbReference type="AlphaFoldDB" id="A0A9W4XCU3"/>
<reference evidence="1" key="1">
    <citation type="submission" date="2023-01" db="EMBL/GenBank/DDBJ databases">
        <authorList>
            <person name="Van Ghelder C."/>
            <person name="Rancurel C."/>
        </authorList>
    </citation>
    <scope>NUCLEOTIDE SEQUENCE</scope>
    <source>
        <strain evidence="1">CNCM I-4278</strain>
    </source>
</reference>